<name>A0AAE3DKU0_9FIRM</name>
<accession>A0AAE3DKU0</accession>
<evidence type="ECO:0000313" key="3">
    <source>
        <dbReference type="EMBL" id="MCC2165587.1"/>
    </source>
</evidence>
<dbReference type="Gene3D" id="3.20.20.370">
    <property type="entry name" value="Glycoside hydrolase/deacetylase"/>
    <property type="match status" value="1"/>
</dbReference>
<evidence type="ECO:0000259" key="2">
    <source>
        <dbReference type="PROSITE" id="PS51677"/>
    </source>
</evidence>
<dbReference type="Proteomes" id="UP001198962">
    <property type="component" value="Unassembled WGS sequence"/>
</dbReference>
<evidence type="ECO:0000256" key="1">
    <source>
        <dbReference type="SAM" id="MobiDB-lite"/>
    </source>
</evidence>
<keyword evidence="4" id="KW-1185">Reference proteome</keyword>
<dbReference type="EMBL" id="JAJEPU010000042">
    <property type="protein sequence ID" value="MCC2165587.1"/>
    <property type="molecule type" value="Genomic_DNA"/>
</dbReference>
<gene>
    <name evidence="3" type="ORF">LKD32_12015</name>
</gene>
<feature type="region of interest" description="Disordered" evidence="1">
    <location>
        <begin position="289"/>
        <end position="309"/>
    </location>
</feature>
<dbReference type="AlphaFoldDB" id="A0AAE3DKU0"/>
<protein>
    <submittedName>
        <fullName evidence="3">Polysaccharide deacetylase</fullName>
    </submittedName>
</protein>
<feature type="domain" description="NodB homology" evidence="2">
    <location>
        <begin position="45"/>
        <end position="309"/>
    </location>
</feature>
<dbReference type="RefSeq" id="WP_308451855.1">
    <property type="nucleotide sequence ID" value="NZ_JAJEPU010000042.1"/>
</dbReference>
<dbReference type="GO" id="GO:0005975">
    <property type="term" value="P:carbohydrate metabolic process"/>
    <property type="evidence" value="ECO:0007669"/>
    <property type="project" value="InterPro"/>
</dbReference>
<dbReference type="InterPro" id="IPR002509">
    <property type="entry name" value="NODB_dom"/>
</dbReference>
<evidence type="ECO:0000313" key="4">
    <source>
        <dbReference type="Proteomes" id="UP001198962"/>
    </source>
</evidence>
<dbReference type="InterPro" id="IPR011330">
    <property type="entry name" value="Glyco_hydro/deAcase_b/a-brl"/>
</dbReference>
<comment type="caution">
    <text evidence="3">The sequence shown here is derived from an EMBL/GenBank/DDBJ whole genome shotgun (WGS) entry which is preliminary data.</text>
</comment>
<dbReference type="PANTHER" id="PTHR47561:SF1">
    <property type="entry name" value="POLYSACCHARIDE DEACETYLASE FAMILY PROTEIN (AFU_ORTHOLOGUE AFUA_6G05030)"/>
    <property type="match status" value="1"/>
</dbReference>
<dbReference type="CDD" id="cd10938">
    <property type="entry name" value="CE4_HpPgdA_like"/>
    <property type="match status" value="1"/>
</dbReference>
<dbReference type="InterPro" id="IPR037950">
    <property type="entry name" value="PgdA-like"/>
</dbReference>
<dbReference type="PROSITE" id="PS51677">
    <property type="entry name" value="NODB"/>
    <property type="match status" value="1"/>
</dbReference>
<organism evidence="3 4">
    <name type="scientific">Brotaphodocola catenula</name>
    <dbReference type="NCBI Taxonomy" id="2885361"/>
    <lineage>
        <taxon>Bacteria</taxon>
        <taxon>Bacillati</taxon>
        <taxon>Bacillota</taxon>
        <taxon>Clostridia</taxon>
        <taxon>Lachnospirales</taxon>
        <taxon>Lachnospiraceae</taxon>
        <taxon>Brotaphodocola</taxon>
    </lineage>
</organism>
<dbReference type="SUPFAM" id="SSF88713">
    <property type="entry name" value="Glycoside hydrolase/deacetylase"/>
    <property type="match status" value="1"/>
</dbReference>
<sequence>MSYIADGKSSGPAITWPNGARIAVMVTFDYDAEFLRISRAKTKGTKIGFTDFSRGQYGPHEGLRRCLDMLDTMNIKSTFFVPGIVAETYRDTVEEIHRRGHEIACHGYMHESDPNLSREEMCEILDRSEAILAEITGRKPVGHRGPESVIHPFTPQLLAERGYLYSSSMKDCDWAYLWDQDDKTLPLVELPNDITMDDFTYYYFTFSDPAVRCMYPNREVFGNWKQEFDGLALEGNKIFILKLHPQMIGRASRIGMVGELISYMKAHGAWIATCEEVARYVLEQNQNGNQTQNLSTNLNNRTEENGGIQ</sequence>
<dbReference type="Pfam" id="PF01522">
    <property type="entry name" value="Polysacc_deac_1"/>
    <property type="match status" value="1"/>
</dbReference>
<proteinExistence type="predicted"/>
<dbReference type="GO" id="GO:0016810">
    <property type="term" value="F:hydrolase activity, acting on carbon-nitrogen (but not peptide) bonds"/>
    <property type="evidence" value="ECO:0007669"/>
    <property type="project" value="InterPro"/>
</dbReference>
<reference evidence="3" key="1">
    <citation type="submission" date="2021-10" db="EMBL/GenBank/DDBJ databases">
        <title>Anaerobic single-cell dispensing facilitates the cultivation of human gut bacteria.</title>
        <authorList>
            <person name="Afrizal A."/>
        </authorList>
    </citation>
    <scope>NUCLEOTIDE SEQUENCE</scope>
    <source>
        <strain evidence="3">CLA-AA-H274</strain>
    </source>
</reference>
<feature type="compositionally biased region" description="Low complexity" evidence="1">
    <location>
        <begin position="289"/>
        <end position="300"/>
    </location>
</feature>
<dbReference type="PANTHER" id="PTHR47561">
    <property type="entry name" value="POLYSACCHARIDE DEACETYLASE FAMILY PROTEIN (AFU_ORTHOLOGUE AFUA_6G05030)"/>
    <property type="match status" value="1"/>
</dbReference>